<protein>
    <recommendedName>
        <fullName evidence="8">Spermidine/putrescine import ATP-binding protein PotA</fullName>
        <ecNumber evidence="8">7.6.2.11</ecNumber>
    </recommendedName>
</protein>
<dbReference type="EC" id="7.6.2.11" evidence="8"/>
<dbReference type="NCBIfam" id="TIGR01187">
    <property type="entry name" value="potA"/>
    <property type="match status" value="1"/>
</dbReference>
<evidence type="ECO:0000256" key="3">
    <source>
        <dbReference type="ARBA" id="ARBA00022519"/>
    </source>
</evidence>
<comment type="similarity">
    <text evidence="8">Belongs to the ABC transporter superfamily. Spermidine/putrescine importer (TC 3.A.1.11.1) family.</text>
</comment>
<dbReference type="Proteomes" id="UP000295727">
    <property type="component" value="Chromosome 2"/>
</dbReference>
<dbReference type="InterPro" id="IPR027417">
    <property type="entry name" value="P-loop_NTPase"/>
</dbReference>
<evidence type="ECO:0000256" key="7">
    <source>
        <dbReference type="ARBA" id="ARBA00023136"/>
    </source>
</evidence>
<dbReference type="FunFam" id="3.40.50.300:FF:000133">
    <property type="entry name" value="Spermidine/putrescine import ATP-binding protein PotA"/>
    <property type="match status" value="1"/>
</dbReference>
<feature type="domain" description="ABC transporter" evidence="9">
    <location>
        <begin position="13"/>
        <end position="243"/>
    </location>
</feature>
<evidence type="ECO:0000259" key="9">
    <source>
        <dbReference type="PROSITE" id="PS50893"/>
    </source>
</evidence>
<keyword evidence="5 8" id="KW-0067">ATP-binding</keyword>
<organism evidence="10 11">
    <name type="scientific">Paraburkholderia pallida</name>
    <dbReference type="NCBI Taxonomy" id="2547399"/>
    <lineage>
        <taxon>Bacteria</taxon>
        <taxon>Pseudomonadati</taxon>
        <taxon>Pseudomonadota</taxon>
        <taxon>Betaproteobacteria</taxon>
        <taxon>Burkholderiales</taxon>
        <taxon>Burkholderiaceae</taxon>
        <taxon>Paraburkholderia</taxon>
    </lineage>
</organism>
<keyword evidence="3" id="KW-0997">Cell inner membrane</keyword>
<dbReference type="EMBL" id="CP038149">
    <property type="protein sequence ID" value="QBQ98833.1"/>
    <property type="molecule type" value="Genomic_DNA"/>
</dbReference>
<dbReference type="PROSITE" id="PS00211">
    <property type="entry name" value="ABC_TRANSPORTER_1"/>
    <property type="match status" value="1"/>
</dbReference>
<name>A0A4P7CXT7_9BURK</name>
<gene>
    <name evidence="8 10" type="primary">potA</name>
    <name evidence="10" type="ORF">E1956_16330</name>
</gene>
<dbReference type="Gene3D" id="3.40.50.300">
    <property type="entry name" value="P-loop containing nucleotide triphosphate hydrolases"/>
    <property type="match status" value="1"/>
</dbReference>
<evidence type="ECO:0000256" key="1">
    <source>
        <dbReference type="ARBA" id="ARBA00022448"/>
    </source>
</evidence>
<dbReference type="Gene3D" id="2.40.50.100">
    <property type="match status" value="1"/>
</dbReference>
<dbReference type="GO" id="GO:0005524">
    <property type="term" value="F:ATP binding"/>
    <property type="evidence" value="ECO:0007669"/>
    <property type="project" value="UniProtKB-KW"/>
</dbReference>
<keyword evidence="11" id="KW-1185">Reference proteome</keyword>
<dbReference type="AlphaFoldDB" id="A0A4P7CXT7"/>
<dbReference type="SUPFAM" id="SSF50331">
    <property type="entry name" value="MOP-like"/>
    <property type="match status" value="1"/>
</dbReference>
<dbReference type="PANTHER" id="PTHR42781">
    <property type="entry name" value="SPERMIDINE/PUTRESCINE IMPORT ATP-BINDING PROTEIN POTA"/>
    <property type="match status" value="1"/>
</dbReference>
<dbReference type="InterPro" id="IPR050093">
    <property type="entry name" value="ABC_SmlMolc_Importer"/>
</dbReference>
<dbReference type="Pfam" id="PF00005">
    <property type="entry name" value="ABC_tran"/>
    <property type="match status" value="1"/>
</dbReference>
<dbReference type="InterPro" id="IPR003439">
    <property type="entry name" value="ABC_transporter-like_ATP-bd"/>
</dbReference>
<proteinExistence type="inferred from homology"/>
<dbReference type="PANTHER" id="PTHR42781:SF5">
    <property type="entry name" value="PUTRESCINE TRANSPORT ATP-BINDING PROTEIN POTG"/>
    <property type="match status" value="1"/>
</dbReference>
<keyword evidence="6 8" id="KW-1278">Translocase</keyword>
<keyword evidence="4 8" id="KW-0547">Nucleotide-binding</keyword>
<evidence type="ECO:0000256" key="6">
    <source>
        <dbReference type="ARBA" id="ARBA00022967"/>
    </source>
</evidence>
<dbReference type="KEGG" id="ppai:E1956_16330"/>
<dbReference type="InterPro" id="IPR005893">
    <property type="entry name" value="PotA-like"/>
</dbReference>
<dbReference type="SMART" id="SM00382">
    <property type="entry name" value="AAA"/>
    <property type="match status" value="1"/>
</dbReference>
<dbReference type="RefSeq" id="WP_134751005.1">
    <property type="nucleotide sequence ID" value="NZ_CP038149.1"/>
</dbReference>
<reference evidence="10 11" key="1">
    <citation type="submission" date="2019-03" db="EMBL/GenBank/DDBJ databases">
        <title>Paraburkholderia sp. 7MH5, isolated from subtropical forest soil.</title>
        <authorList>
            <person name="Gao Z.-H."/>
            <person name="Qiu L.-H."/>
        </authorList>
    </citation>
    <scope>NUCLEOTIDE SEQUENCE [LARGE SCALE GENOMIC DNA]</scope>
    <source>
        <strain evidence="10 11">7MH5</strain>
    </source>
</reference>
<dbReference type="GO" id="GO:0015847">
    <property type="term" value="P:putrescine transport"/>
    <property type="evidence" value="ECO:0007669"/>
    <property type="project" value="UniProtKB-ARBA"/>
</dbReference>
<dbReference type="InterPro" id="IPR008995">
    <property type="entry name" value="Mo/tungstate-bd_C_term_dom"/>
</dbReference>
<dbReference type="OrthoDB" id="5298774at2"/>
<dbReference type="PROSITE" id="PS50893">
    <property type="entry name" value="ABC_TRANSPORTER_2"/>
    <property type="match status" value="1"/>
</dbReference>
<comment type="catalytic activity">
    <reaction evidence="8">
        <text>ATP + H2O + polyamine-[polyamine-binding protein]Side 1 = ADP + phosphate + polyamineSide 2 + [polyamine-binding protein]Side 1.</text>
        <dbReference type="EC" id="7.6.2.11"/>
    </reaction>
</comment>
<dbReference type="SUPFAM" id="SSF52540">
    <property type="entry name" value="P-loop containing nucleoside triphosphate hydrolases"/>
    <property type="match status" value="1"/>
</dbReference>
<dbReference type="InterPro" id="IPR013611">
    <property type="entry name" value="Transp-assoc_OB_typ2"/>
</dbReference>
<evidence type="ECO:0000313" key="11">
    <source>
        <dbReference type="Proteomes" id="UP000295727"/>
    </source>
</evidence>
<keyword evidence="10" id="KW-0378">Hydrolase</keyword>
<dbReference type="Pfam" id="PF08402">
    <property type="entry name" value="TOBE_2"/>
    <property type="match status" value="1"/>
</dbReference>
<evidence type="ECO:0000256" key="5">
    <source>
        <dbReference type="ARBA" id="ARBA00022840"/>
    </source>
</evidence>
<keyword evidence="7 8" id="KW-0472">Membrane</keyword>
<dbReference type="InterPro" id="IPR003593">
    <property type="entry name" value="AAA+_ATPase"/>
</dbReference>
<dbReference type="GO" id="GO:0043190">
    <property type="term" value="C:ATP-binding cassette (ABC) transporter complex"/>
    <property type="evidence" value="ECO:0007669"/>
    <property type="project" value="InterPro"/>
</dbReference>
<dbReference type="GO" id="GO:0016887">
    <property type="term" value="F:ATP hydrolysis activity"/>
    <property type="evidence" value="ECO:0007669"/>
    <property type="project" value="InterPro"/>
</dbReference>
<evidence type="ECO:0000313" key="10">
    <source>
        <dbReference type="EMBL" id="QBQ98833.1"/>
    </source>
</evidence>
<evidence type="ECO:0000256" key="8">
    <source>
        <dbReference type="RuleBase" id="RU364083"/>
    </source>
</evidence>
<keyword evidence="2 8" id="KW-1003">Cell membrane</keyword>
<comment type="function">
    <text evidence="8">Part of the ABC transporter complex PotABCD involved in spermidine/putrescine import. Responsible for energy coupling to the transport system.</text>
</comment>
<dbReference type="GO" id="GO:0015417">
    <property type="term" value="F:ABC-type polyamine transporter activity"/>
    <property type="evidence" value="ECO:0007669"/>
    <property type="project" value="UniProtKB-EC"/>
</dbReference>
<keyword evidence="1 8" id="KW-0813">Transport</keyword>
<evidence type="ECO:0000256" key="2">
    <source>
        <dbReference type="ARBA" id="ARBA00022475"/>
    </source>
</evidence>
<comment type="subunit">
    <text evidence="8">The complex is composed of two ATP-binding proteins (PotA), two transmembrane proteins (PotB and PotC) and a solute-binding protein (PotD).</text>
</comment>
<dbReference type="InterPro" id="IPR017871">
    <property type="entry name" value="ABC_transporter-like_CS"/>
</dbReference>
<sequence>MGRTARKPDSGFVEIVGIVKQFGATTAVDHVSLSIGKGELFALLGSSGCGKSTLLRMMAGLETPTSGRILVEGVDLATVPAHRRPTNMMFQSYALFPHMNVEANVAYGLKQERVPRAEIRERVSEALELVQMSAYGSRKPHQLSGGQQQRVALARSLIKRPKLLLLDEPMSALDKKIRQRTQFELGNILQKVGVTCVMVTHDQEEAMTMADRIAVMNRGRIMQIGAPEDVYESPNCKFSADFIGSTNLFDGVLLEQGEDRIECADLDAQIRLRAPLNGRRGMTCHVSIRPERVNLEFTPPNLGYNVTEGTVEECAYMGSYTLFYVRLRSGRLLMVNMSRMTLRQFAHPPGYGEPVYLSWDADSVVVLES</sequence>
<evidence type="ECO:0000256" key="4">
    <source>
        <dbReference type="ARBA" id="ARBA00022741"/>
    </source>
</evidence>
<accession>A0A4P7CXT7</accession>